<protein>
    <submittedName>
        <fullName evidence="2">Uncharacterized protein</fullName>
    </submittedName>
</protein>
<feature type="compositionally biased region" description="Basic and acidic residues" evidence="1">
    <location>
        <begin position="124"/>
        <end position="136"/>
    </location>
</feature>
<organism evidence="2 3">
    <name type="scientific">Fusarium tricinctum</name>
    <dbReference type="NCBI Taxonomy" id="61284"/>
    <lineage>
        <taxon>Eukaryota</taxon>
        <taxon>Fungi</taxon>
        <taxon>Dikarya</taxon>
        <taxon>Ascomycota</taxon>
        <taxon>Pezizomycotina</taxon>
        <taxon>Sordariomycetes</taxon>
        <taxon>Hypocreomycetidae</taxon>
        <taxon>Hypocreales</taxon>
        <taxon>Nectriaceae</taxon>
        <taxon>Fusarium</taxon>
        <taxon>Fusarium tricinctum species complex</taxon>
    </lineage>
</organism>
<sequence>MDLSQFIQTIRPMLRELKHALKLLNKIYSKADVYDQIWMRDDWIEFLDLETGFQNQFASIRQLYASKPLEEMKNLIIAIESEIDVYRNGSTQSDDLSDPGSADSESHDPGSPSKRLKLAEDDDRSTKKGDILERQPRTTRKTRIVLRTKTNTNHRPLLRKGVAESDQTPRILPDDPSTRSNAWTFPNNAQANSSNTGANSNSGQEEHLDSRRPRGLVALILEKIRKKAGMDQSMKDT</sequence>
<evidence type="ECO:0000313" key="3">
    <source>
        <dbReference type="Proteomes" id="UP000813427"/>
    </source>
</evidence>
<proteinExistence type="predicted"/>
<name>A0A8K0RXL3_9HYPO</name>
<feature type="compositionally biased region" description="Low complexity" evidence="1">
    <location>
        <begin position="187"/>
        <end position="203"/>
    </location>
</feature>
<dbReference type="EMBL" id="JAGPXF010000004">
    <property type="protein sequence ID" value="KAH7246195.1"/>
    <property type="molecule type" value="Genomic_DNA"/>
</dbReference>
<dbReference type="OrthoDB" id="10409471at2759"/>
<gene>
    <name evidence="2" type="ORF">BKA59DRAFT_528029</name>
</gene>
<accession>A0A8K0RXL3</accession>
<feature type="region of interest" description="Disordered" evidence="1">
    <location>
        <begin position="89"/>
        <end position="214"/>
    </location>
</feature>
<reference evidence="2" key="1">
    <citation type="journal article" date="2021" name="Nat. Commun.">
        <title>Genetic determinants of endophytism in the Arabidopsis root mycobiome.</title>
        <authorList>
            <person name="Mesny F."/>
            <person name="Miyauchi S."/>
            <person name="Thiergart T."/>
            <person name="Pickel B."/>
            <person name="Atanasova L."/>
            <person name="Karlsson M."/>
            <person name="Huettel B."/>
            <person name="Barry K.W."/>
            <person name="Haridas S."/>
            <person name="Chen C."/>
            <person name="Bauer D."/>
            <person name="Andreopoulos W."/>
            <person name="Pangilinan J."/>
            <person name="LaButti K."/>
            <person name="Riley R."/>
            <person name="Lipzen A."/>
            <person name="Clum A."/>
            <person name="Drula E."/>
            <person name="Henrissat B."/>
            <person name="Kohler A."/>
            <person name="Grigoriev I.V."/>
            <person name="Martin F.M."/>
            <person name="Hacquard S."/>
        </authorList>
    </citation>
    <scope>NUCLEOTIDE SEQUENCE</scope>
    <source>
        <strain evidence="2">MPI-SDFR-AT-0068</strain>
    </source>
</reference>
<evidence type="ECO:0000313" key="2">
    <source>
        <dbReference type="EMBL" id="KAH7246195.1"/>
    </source>
</evidence>
<dbReference type="Proteomes" id="UP000813427">
    <property type="component" value="Unassembled WGS sequence"/>
</dbReference>
<comment type="caution">
    <text evidence="2">The sequence shown here is derived from an EMBL/GenBank/DDBJ whole genome shotgun (WGS) entry which is preliminary data.</text>
</comment>
<evidence type="ECO:0000256" key="1">
    <source>
        <dbReference type="SAM" id="MobiDB-lite"/>
    </source>
</evidence>
<feature type="compositionally biased region" description="Basic residues" evidence="1">
    <location>
        <begin position="137"/>
        <end position="146"/>
    </location>
</feature>
<dbReference type="AlphaFoldDB" id="A0A8K0RXL3"/>
<keyword evidence="3" id="KW-1185">Reference proteome</keyword>